<dbReference type="InterPro" id="IPR036397">
    <property type="entry name" value="RNaseH_sf"/>
</dbReference>
<keyword evidence="2" id="KW-1185">Reference proteome</keyword>
<comment type="caution">
    <text evidence="1">The sequence shown here is derived from an EMBL/GenBank/DDBJ whole genome shotgun (WGS) entry which is preliminary data.</text>
</comment>
<gene>
    <name evidence="1" type="ORF">PR048_030254</name>
</gene>
<dbReference type="EMBL" id="JARBHB010000014">
    <property type="protein sequence ID" value="KAJ8868715.1"/>
    <property type="molecule type" value="Genomic_DNA"/>
</dbReference>
<dbReference type="Proteomes" id="UP001159363">
    <property type="component" value="Chromosome 13"/>
</dbReference>
<dbReference type="PANTHER" id="PTHR47326">
    <property type="entry name" value="TRANSPOSABLE ELEMENT TC3 TRANSPOSASE-LIKE PROTEIN"/>
    <property type="match status" value="1"/>
</dbReference>
<organism evidence="1 2">
    <name type="scientific">Dryococelus australis</name>
    <dbReference type="NCBI Taxonomy" id="614101"/>
    <lineage>
        <taxon>Eukaryota</taxon>
        <taxon>Metazoa</taxon>
        <taxon>Ecdysozoa</taxon>
        <taxon>Arthropoda</taxon>
        <taxon>Hexapoda</taxon>
        <taxon>Insecta</taxon>
        <taxon>Pterygota</taxon>
        <taxon>Neoptera</taxon>
        <taxon>Polyneoptera</taxon>
        <taxon>Phasmatodea</taxon>
        <taxon>Verophasmatodea</taxon>
        <taxon>Anareolatae</taxon>
        <taxon>Phasmatidae</taxon>
        <taxon>Eurycanthinae</taxon>
        <taxon>Dryococelus</taxon>
    </lineage>
</organism>
<name>A0ABQ9G8G9_9NEOP</name>
<evidence type="ECO:0000313" key="1">
    <source>
        <dbReference type="EMBL" id="KAJ8868715.1"/>
    </source>
</evidence>
<dbReference type="PANTHER" id="PTHR47326:SF1">
    <property type="entry name" value="HTH PSQ-TYPE DOMAIN-CONTAINING PROTEIN"/>
    <property type="match status" value="1"/>
</dbReference>
<proteinExistence type="predicted"/>
<evidence type="ECO:0000313" key="2">
    <source>
        <dbReference type="Proteomes" id="UP001159363"/>
    </source>
</evidence>
<protein>
    <submittedName>
        <fullName evidence="1">Uncharacterized protein</fullName>
    </submittedName>
</protein>
<dbReference type="Gene3D" id="3.30.420.10">
    <property type="entry name" value="Ribonuclease H-like superfamily/Ribonuclease H"/>
    <property type="match status" value="1"/>
</dbReference>
<sequence length="606" mass="68500">MESSYDVTCSRKYCRHVFSQRGMSTVHTRCVRAAMFHRQEPSDKPLCAHRGLAPSVPHSFGDRNIAQFPMRIAPIAHASHRRCLLVFYWLQRCVKLTTSVLAVVSKEPGVMKLADVNKRKRMSLVRATLQRTLALIGCPAAQDPFRTELSWVTEGFSRFTWNGLAAMKTPPYPGRGRYAGVSVVVGYIRGGGRGLGDAANAQMCHADIIHAYPEDRRATTETLHFLRVEAMRRQACVLLSPVSLPRFLTLDATTSHVDLSHVCNTLYVVFLLDPRKSRARCDDQRRLTQTRYLPASSSTYSRGCPIAWPARSPDLTPLEYFLWGHMKGLIYQTSVESEEELLAWVMAVADLGRPGIGDRVYQNMVRRYRVCVRRRWSSHRALLVRGSRRKTRKVRAAQEHCKPVQSPARSGDGSILRRARVTLIAPVLLGFFVPDRRGPYDHSVKIPATLNLLEDRHRQRLVCCLTFTSEIRANRVGRCRWSAGFLRDLPFPLPKHSGAVPSTPRFGLVGSQDLVVKSRPNISTQLTIMNFSGILRPTLRHTASAVLAWCWRTIYYDRELKTSHRTAAPPLRQTWCDVSRQRLGATTNGERAGVVWYDGNAPSEFV</sequence>
<reference evidence="1 2" key="1">
    <citation type="submission" date="2023-02" db="EMBL/GenBank/DDBJ databases">
        <title>LHISI_Scaffold_Assembly.</title>
        <authorList>
            <person name="Stuart O.P."/>
            <person name="Cleave R."/>
            <person name="Magrath M.J.L."/>
            <person name="Mikheyev A.S."/>
        </authorList>
    </citation>
    <scope>NUCLEOTIDE SEQUENCE [LARGE SCALE GENOMIC DNA]</scope>
    <source>
        <strain evidence="1">Daus_M_001</strain>
        <tissue evidence="1">Leg muscle</tissue>
    </source>
</reference>
<accession>A0ABQ9G8G9</accession>